<dbReference type="Proteomes" id="UP000320762">
    <property type="component" value="Unassembled WGS sequence"/>
</dbReference>
<gene>
    <name evidence="2" type="ORF">BD626DRAFT_271039</name>
</gene>
<evidence type="ECO:0000313" key="2">
    <source>
        <dbReference type="EMBL" id="TRM63372.1"/>
    </source>
</evidence>
<sequence>MTMLGMQTTNTNSVHAQDYGYMDPATAAMYADITGNKYNGQVDFAGQAAYNASRNGISNEDSLFGGQATDVGNPSIAVSGNPSLTDSGNPISGSPSIPISDDSYSYSGQNDSWFNASSRDATQPWNHYLTPEDIASSSYDVTLRYPASLSRTTSYGSSSSMGFSAPNTSMGYSAPNTSMSFSAPTNYENSTSSTLPSQPSASHDLASDAGAQASTNFDWSSSASHAPLNAGGDFNSALFGDMALNSDFDAITGAKGGIDYSELFVNSYAPSVVEGEDALV</sequence>
<protein>
    <submittedName>
        <fullName evidence="2">Uncharacterized protein</fullName>
    </submittedName>
</protein>
<feature type="region of interest" description="Disordered" evidence="1">
    <location>
        <begin position="74"/>
        <end position="102"/>
    </location>
</feature>
<dbReference type="EMBL" id="VDMD01000009">
    <property type="protein sequence ID" value="TRM63372.1"/>
    <property type="molecule type" value="Genomic_DNA"/>
</dbReference>
<reference evidence="2 3" key="1">
    <citation type="journal article" date="2019" name="New Phytol.">
        <title>Comparative genomics reveals unique wood-decay strategies and fruiting body development in the Schizophyllaceae.</title>
        <authorList>
            <person name="Almasi E."/>
            <person name="Sahu N."/>
            <person name="Krizsan K."/>
            <person name="Balint B."/>
            <person name="Kovacs G.M."/>
            <person name="Kiss B."/>
            <person name="Cseklye J."/>
            <person name="Drula E."/>
            <person name="Henrissat B."/>
            <person name="Nagy I."/>
            <person name="Chovatia M."/>
            <person name="Adam C."/>
            <person name="LaButti K."/>
            <person name="Lipzen A."/>
            <person name="Riley R."/>
            <person name="Grigoriev I.V."/>
            <person name="Nagy L.G."/>
        </authorList>
    </citation>
    <scope>NUCLEOTIDE SEQUENCE [LARGE SCALE GENOMIC DNA]</scope>
    <source>
        <strain evidence="2 3">NL-1724</strain>
    </source>
</reference>
<feature type="compositionally biased region" description="Low complexity" evidence="1">
    <location>
        <begin position="86"/>
        <end position="102"/>
    </location>
</feature>
<evidence type="ECO:0000313" key="3">
    <source>
        <dbReference type="Proteomes" id="UP000320762"/>
    </source>
</evidence>
<evidence type="ECO:0000256" key="1">
    <source>
        <dbReference type="SAM" id="MobiDB-lite"/>
    </source>
</evidence>
<dbReference type="AlphaFoldDB" id="A0A550CF10"/>
<proteinExistence type="predicted"/>
<feature type="compositionally biased region" description="Polar residues" evidence="1">
    <location>
        <begin position="183"/>
        <end position="201"/>
    </location>
</feature>
<feature type="region of interest" description="Disordered" evidence="1">
    <location>
        <begin position="183"/>
        <end position="208"/>
    </location>
</feature>
<organism evidence="2 3">
    <name type="scientific">Schizophyllum amplum</name>
    <dbReference type="NCBI Taxonomy" id="97359"/>
    <lineage>
        <taxon>Eukaryota</taxon>
        <taxon>Fungi</taxon>
        <taxon>Dikarya</taxon>
        <taxon>Basidiomycota</taxon>
        <taxon>Agaricomycotina</taxon>
        <taxon>Agaricomycetes</taxon>
        <taxon>Agaricomycetidae</taxon>
        <taxon>Agaricales</taxon>
        <taxon>Schizophyllaceae</taxon>
        <taxon>Schizophyllum</taxon>
    </lineage>
</organism>
<name>A0A550CF10_9AGAR</name>
<keyword evidence="3" id="KW-1185">Reference proteome</keyword>
<comment type="caution">
    <text evidence="2">The sequence shown here is derived from an EMBL/GenBank/DDBJ whole genome shotgun (WGS) entry which is preliminary data.</text>
</comment>
<accession>A0A550CF10</accession>
<feature type="compositionally biased region" description="Polar residues" evidence="1">
    <location>
        <begin position="74"/>
        <end position="85"/>
    </location>
</feature>